<dbReference type="InterPro" id="IPR024370">
    <property type="entry name" value="PBP_domain"/>
</dbReference>
<evidence type="ECO:0000313" key="3">
    <source>
        <dbReference type="Proteomes" id="UP001199296"/>
    </source>
</evidence>
<dbReference type="AlphaFoldDB" id="A0AAW4X0W1"/>
<protein>
    <submittedName>
        <fullName evidence="2">Substrate-binding domain-containing protein</fullName>
    </submittedName>
</protein>
<name>A0AAW4X0W1_9FIRM</name>
<reference evidence="2 3" key="1">
    <citation type="submission" date="2021-10" db="EMBL/GenBank/DDBJ databases">
        <authorList>
            <person name="Grouzdev D.S."/>
            <person name="Pantiukh K.S."/>
            <person name="Krutkina M.S."/>
        </authorList>
    </citation>
    <scope>NUCLEOTIDE SEQUENCE [LARGE SCALE GENOMIC DNA]</scope>
    <source>
        <strain evidence="2 3">Z-7514</strain>
    </source>
</reference>
<dbReference type="PANTHER" id="PTHR37945:SF1">
    <property type="entry name" value="EXTRACELLULAR TUNGSTATE BINDING PROTEIN"/>
    <property type="match status" value="1"/>
</dbReference>
<feature type="domain" description="PBP" evidence="1">
    <location>
        <begin position="22"/>
        <end position="247"/>
    </location>
</feature>
<keyword evidence="3" id="KW-1185">Reference proteome</keyword>
<evidence type="ECO:0000259" key="1">
    <source>
        <dbReference type="Pfam" id="PF12849"/>
    </source>
</evidence>
<dbReference type="PANTHER" id="PTHR37945">
    <property type="entry name" value="EXTRACELLULAR TUNGSTATE BINDING PROTEIN"/>
    <property type="match status" value="1"/>
</dbReference>
<proteinExistence type="predicted"/>
<gene>
    <name evidence="2" type="ORF">LJ207_08990</name>
</gene>
<sequence length="276" mass="30032">MKKRYFALFFILIIFLVLTGSAAAQDRLILATTTSTENSGLLDELIPPFEEIFEVRVDVVSVGTGQAISLGANGDADIIFVHAREAEDEFIEAGYGVNRRDVMYNDFVILGPPNDPVGISELESAVEAFSAIANAEAEFISRGDDSGTNKKELSIWVEAGVDLTESWYIEGGQGMGASITMADEREAYIFADRGTFLAYSGEIDLEVLNSGDPVLFNPYGIIPVNPAYHSHVNYPMAMAFVGFVTSQAGQNIINNFSSYGEQLFYPDAISSENLVD</sequence>
<organism evidence="2 3">
    <name type="scientific">Halanaerobium polyolivorans</name>
    <dbReference type="NCBI Taxonomy" id="2886943"/>
    <lineage>
        <taxon>Bacteria</taxon>
        <taxon>Bacillati</taxon>
        <taxon>Bacillota</taxon>
        <taxon>Clostridia</taxon>
        <taxon>Halanaerobiales</taxon>
        <taxon>Halanaerobiaceae</taxon>
        <taxon>Halanaerobium</taxon>
    </lineage>
</organism>
<dbReference type="Proteomes" id="UP001199296">
    <property type="component" value="Unassembled WGS sequence"/>
</dbReference>
<accession>A0AAW4X0W1</accession>
<dbReference type="SUPFAM" id="SSF53850">
    <property type="entry name" value="Periplasmic binding protein-like II"/>
    <property type="match status" value="1"/>
</dbReference>
<comment type="caution">
    <text evidence="2">The sequence shown here is derived from an EMBL/GenBank/DDBJ whole genome shotgun (WGS) entry which is preliminary data.</text>
</comment>
<evidence type="ECO:0000313" key="2">
    <source>
        <dbReference type="EMBL" id="MCC3145456.1"/>
    </source>
</evidence>
<dbReference type="EMBL" id="JAJFAT010000012">
    <property type="protein sequence ID" value="MCC3145456.1"/>
    <property type="molecule type" value="Genomic_DNA"/>
</dbReference>
<dbReference type="Pfam" id="PF12849">
    <property type="entry name" value="PBP_like_2"/>
    <property type="match status" value="1"/>
</dbReference>
<dbReference type="Gene3D" id="3.40.190.10">
    <property type="entry name" value="Periplasmic binding protein-like II"/>
    <property type="match status" value="2"/>
</dbReference>
<dbReference type="RefSeq" id="WP_229346160.1">
    <property type="nucleotide sequence ID" value="NZ_JAJFAT010000012.1"/>
</dbReference>
<dbReference type="InterPro" id="IPR052738">
    <property type="entry name" value="ABC-Tungstate_binding"/>
</dbReference>